<dbReference type="AlphaFoldDB" id="A0A8S9UNX5"/>
<evidence type="ECO:0000313" key="3">
    <source>
        <dbReference type="EMBL" id="KAF4142440.1"/>
    </source>
</evidence>
<evidence type="ECO:0000313" key="2">
    <source>
        <dbReference type="EMBL" id="KAF4140048.1"/>
    </source>
</evidence>
<proteinExistence type="predicted"/>
<dbReference type="Proteomes" id="UP000704712">
    <property type="component" value="Unassembled WGS sequence"/>
</dbReference>
<protein>
    <submittedName>
        <fullName evidence="2">Uncharacterized protein</fullName>
    </submittedName>
</protein>
<comment type="caution">
    <text evidence="2">The sequence shown here is derived from an EMBL/GenBank/DDBJ whole genome shotgun (WGS) entry which is preliminary data.</text>
</comment>
<dbReference type="EMBL" id="JAACNO010001519">
    <property type="protein sequence ID" value="KAF4140048.1"/>
    <property type="molecule type" value="Genomic_DNA"/>
</dbReference>
<reference evidence="2" key="1">
    <citation type="submission" date="2020-03" db="EMBL/GenBank/DDBJ databases">
        <title>Hybrid Assembly of Korean Phytophthora infestans isolates.</title>
        <authorList>
            <person name="Prokchorchik M."/>
            <person name="Lee Y."/>
            <person name="Seo J."/>
            <person name="Cho J.-H."/>
            <person name="Park Y.-E."/>
            <person name="Jang D.-C."/>
            <person name="Im J.-S."/>
            <person name="Choi J.-G."/>
            <person name="Park H.-J."/>
            <person name="Lee G.-B."/>
            <person name="Lee Y.-G."/>
            <person name="Hong S.-Y."/>
            <person name="Cho K."/>
            <person name="Sohn K.H."/>
        </authorList>
    </citation>
    <scope>NUCLEOTIDE SEQUENCE</scope>
    <source>
        <strain evidence="2">KR_2_A2</strain>
    </source>
</reference>
<feature type="region of interest" description="Disordered" evidence="1">
    <location>
        <begin position="1"/>
        <end position="26"/>
    </location>
</feature>
<sequence length="117" mass="13359">MTRGQRRRYTFQMETPSAHGRRRRDQNVDLNYMLVTLGITKDDTNDGEYLPDEEDKGVLSDCLVAHSAARTEHHLKEHAVTIDKGVEAVKAGEEVKMIQNSVGSDQHDVRYQKETEC</sequence>
<accession>A0A8S9UNX5</accession>
<name>A0A8S9UNX5_PHYIN</name>
<gene>
    <name evidence="3" type="ORF">GN958_ATG08353</name>
    <name evidence="2" type="ORF">GN958_ATG10798</name>
</gene>
<evidence type="ECO:0000313" key="4">
    <source>
        <dbReference type="Proteomes" id="UP000704712"/>
    </source>
</evidence>
<evidence type="ECO:0000256" key="1">
    <source>
        <dbReference type="SAM" id="MobiDB-lite"/>
    </source>
</evidence>
<dbReference type="EMBL" id="JAACNO010001194">
    <property type="protein sequence ID" value="KAF4142440.1"/>
    <property type="molecule type" value="Genomic_DNA"/>
</dbReference>
<organism evidence="2 4">
    <name type="scientific">Phytophthora infestans</name>
    <name type="common">Potato late blight agent</name>
    <name type="synonym">Botrytis infestans</name>
    <dbReference type="NCBI Taxonomy" id="4787"/>
    <lineage>
        <taxon>Eukaryota</taxon>
        <taxon>Sar</taxon>
        <taxon>Stramenopiles</taxon>
        <taxon>Oomycota</taxon>
        <taxon>Peronosporomycetes</taxon>
        <taxon>Peronosporales</taxon>
        <taxon>Peronosporaceae</taxon>
        <taxon>Phytophthora</taxon>
    </lineage>
</organism>